<keyword evidence="1" id="KW-0732">Signal</keyword>
<dbReference type="Gene3D" id="2.60.200.60">
    <property type="match status" value="3"/>
</dbReference>
<feature type="chain" id="PRO_5021823764" description="PAAR motif-containing protein" evidence="1">
    <location>
        <begin position="22"/>
        <end position="106"/>
    </location>
</feature>
<feature type="signal peptide" evidence="1">
    <location>
        <begin position="1"/>
        <end position="21"/>
    </location>
</feature>
<dbReference type="Proteomes" id="UP000321750">
    <property type="component" value="Unassembled WGS sequence"/>
</dbReference>
<evidence type="ECO:0000256" key="1">
    <source>
        <dbReference type="SAM" id="SignalP"/>
    </source>
</evidence>
<dbReference type="OrthoDB" id="9807902at2"/>
<comment type="caution">
    <text evidence="2">The sequence shown here is derived from an EMBL/GenBank/DDBJ whole genome shotgun (WGS) entry which is preliminary data.</text>
</comment>
<dbReference type="Pfam" id="PF05488">
    <property type="entry name" value="PAAR_motif"/>
    <property type="match status" value="1"/>
</dbReference>
<gene>
    <name evidence="2" type="ORF">MGN01_17800</name>
</gene>
<protein>
    <recommendedName>
        <fullName evidence="4">PAAR motif-containing protein</fullName>
    </recommendedName>
</protein>
<reference evidence="2 3" key="1">
    <citation type="submission" date="2019-07" db="EMBL/GenBank/DDBJ databases">
        <title>Whole genome shotgun sequence of Methylobacterium gnaphalii NBRC 107716.</title>
        <authorList>
            <person name="Hosoyama A."/>
            <person name="Uohara A."/>
            <person name="Ohji S."/>
            <person name="Ichikawa N."/>
        </authorList>
    </citation>
    <scope>NUCLEOTIDE SEQUENCE [LARGE SCALE GENOMIC DNA]</scope>
    <source>
        <strain evidence="2 3">NBRC 107716</strain>
    </source>
</reference>
<name>A0A512JIZ5_9HYPH</name>
<proteinExistence type="predicted"/>
<sequence length="106" mass="10214">MLRHTILLAAGLALLGTGAIAQEGKPGVIVGGATGVTINGRPAARQGDATSGGTIRTGSSNVFINGKPVATVGDDAGCGMIVSGSRGVFVNGRPIAASGDVTSCGH</sequence>
<evidence type="ECO:0000313" key="3">
    <source>
        <dbReference type="Proteomes" id="UP000321750"/>
    </source>
</evidence>
<accession>A0A512JIZ5</accession>
<dbReference type="EMBL" id="BJZV01000007">
    <property type="protein sequence ID" value="GEP09935.1"/>
    <property type="molecule type" value="Genomic_DNA"/>
</dbReference>
<organism evidence="2 3">
    <name type="scientific">Methylobacterium gnaphalii</name>
    <dbReference type="NCBI Taxonomy" id="1010610"/>
    <lineage>
        <taxon>Bacteria</taxon>
        <taxon>Pseudomonadati</taxon>
        <taxon>Pseudomonadota</taxon>
        <taxon>Alphaproteobacteria</taxon>
        <taxon>Hyphomicrobiales</taxon>
        <taxon>Methylobacteriaceae</taxon>
        <taxon>Methylobacterium</taxon>
    </lineage>
</organism>
<dbReference type="InterPro" id="IPR008727">
    <property type="entry name" value="PAAR_motif"/>
</dbReference>
<evidence type="ECO:0008006" key="4">
    <source>
        <dbReference type="Google" id="ProtNLM"/>
    </source>
</evidence>
<evidence type="ECO:0000313" key="2">
    <source>
        <dbReference type="EMBL" id="GEP09935.1"/>
    </source>
</evidence>
<dbReference type="RefSeq" id="WP_147046222.1">
    <property type="nucleotide sequence ID" value="NZ_BJZV01000007.1"/>
</dbReference>
<dbReference type="AlphaFoldDB" id="A0A512JIZ5"/>
<keyword evidence="3" id="KW-1185">Reference proteome</keyword>